<dbReference type="AlphaFoldDB" id="A0A0L0BN75"/>
<gene>
    <name evidence="1" type="ORF">FF38_07726</name>
</gene>
<dbReference type="Proteomes" id="UP000037069">
    <property type="component" value="Unassembled WGS sequence"/>
</dbReference>
<dbReference type="EMBL" id="JRES01001705">
    <property type="protein sequence ID" value="KNC20729.1"/>
    <property type="molecule type" value="Genomic_DNA"/>
</dbReference>
<evidence type="ECO:0008006" key="3">
    <source>
        <dbReference type="Google" id="ProtNLM"/>
    </source>
</evidence>
<proteinExistence type="predicted"/>
<accession>A0A0L0BN75</accession>
<protein>
    <recommendedName>
        <fullName evidence="3">4Fe-4S ferredoxin-type domain-containing protein</fullName>
    </recommendedName>
</protein>
<reference evidence="1 2" key="1">
    <citation type="journal article" date="2015" name="Nat. Commun.">
        <title>Lucilia cuprina genome unlocks parasitic fly biology to underpin future interventions.</title>
        <authorList>
            <person name="Anstead C.A."/>
            <person name="Korhonen P.K."/>
            <person name="Young N.D."/>
            <person name="Hall R.S."/>
            <person name="Jex A.R."/>
            <person name="Murali S.C."/>
            <person name="Hughes D.S."/>
            <person name="Lee S.F."/>
            <person name="Perry T."/>
            <person name="Stroehlein A.J."/>
            <person name="Ansell B.R."/>
            <person name="Breugelmans B."/>
            <person name="Hofmann A."/>
            <person name="Qu J."/>
            <person name="Dugan S."/>
            <person name="Lee S.L."/>
            <person name="Chao H."/>
            <person name="Dinh H."/>
            <person name="Han Y."/>
            <person name="Doddapaneni H.V."/>
            <person name="Worley K.C."/>
            <person name="Muzny D.M."/>
            <person name="Ioannidis P."/>
            <person name="Waterhouse R.M."/>
            <person name="Zdobnov E.M."/>
            <person name="James P.J."/>
            <person name="Bagnall N.H."/>
            <person name="Kotze A.C."/>
            <person name="Gibbs R.A."/>
            <person name="Richards S."/>
            <person name="Batterham P."/>
            <person name="Gasser R.B."/>
        </authorList>
    </citation>
    <scope>NUCLEOTIDE SEQUENCE [LARGE SCALE GENOMIC DNA]</scope>
    <source>
        <strain evidence="1 2">LS</strain>
        <tissue evidence="1">Full body</tissue>
    </source>
</reference>
<organism evidence="1 2">
    <name type="scientific">Lucilia cuprina</name>
    <name type="common">Green bottle fly</name>
    <name type="synonym">Australian sheep blowfly</name>
    <dbReference type="NCBI Taxonomy" id="7375"/>
    <lineage>
        <taxon>Eukaryota</taxon>
        <taxon>Metazoa</taxon>
        <taxon>Ecdysozoa</taxon>
        <taxon>Arthropoda</taxon>
        <taxon>Hexapoda</taxon>
        <taxon>Insecta</taxon>
        <taxon>Pterygota</taxon>
        <taxon>Neoptera</taxon>
        <taxon>Endopterygota</taxon>
        <taxon>Diptera</taxon>
        <taxon>Brachycera</taxon>
        <taxon>Muscomorpha</taxon>
        <taxon>Oestroidea</taxon>
        <taxon>Calliphoridae</taxon>
        <taxon>Luciliinae</taxon>
        <taxon>Lucilia</taxon>
    </lineage>
</organism>
<evidence type="ECO:0000313" key="2">
    <source>
        <dbReference type="Proteomes" id="UP000037069"/>
    </source>
</evidence>
<evidence type="ECO:0000313" key="1">
    <source>
        <dbReference type="EMBL" id="KNC20729.1"/>
    </source>
</evidence>
<comment type="caution">
    <text evidence="1">The sequence shown here is derived from an EMBL/GenBank/DDBJ whole genome shotgun (WGS) entry which is preliminary data.</text>
</comment>
<name>A0A0L0BN75_LUCCU</name>
<keyword evidence="2" id="KW-1185">Reference proteome</keyword>
<sequence length="167" mass="18903">MIVLGGSSILLFVNWVPKDNKDKGVIKIILVSTNFSLKLADVINRLIPCKNCDYCTHACEIQSNYREKSQDLIKTETRYLTKVRYKVSAKKAFSLKQLNHGIRRAGYSLKDGLSTQCPVITAQPRCIPSAPIYKERFSLKDGHNNLGRLFHLFQPTEESVDTALDKT</sequence>